<evidence type="ECO:0000256" key="5">
    <source>
        <dbReference type="ARBA" id="ARBA00022670"/>
    </source>
</evidence>
<evidence type="ECO:0000256" key="11">
    <source>
        <dbReference type="ARBA" id="ARBA00075356"/>
    </source>
</evidence>
<evidence type="ECO:0000256" key="8">
    <source>
        <dbReference type="ARBA" id="ARBA00023049"/>
    </source>
</evidence>
<dbReference type="RefSeq" id="WP_166852709.1">
    <property type="nucleotide sequence ID" value="NZ_JAAONY010000001.1"/>
</dbReference>
<dbReference type="FunCoup" id="A0A7X0JPL9">
    <property type="interactions" value="450"/>
</dbReference>
<proteinExistence type="inferred from homology"/>
<feature type="domain" description="Aminopeptidase P N-terminal" evidence="13">
    <location>
        <begin position="3"/>
        <end position="137"/>
    </location>
</feature>
<evidence type="ECO:0000256" key="10">
    <source>
        <dbReference type="ARBA" id="ARBA00069363"/>
    </source>
</evidence>
<dbReference type="EMBL" id="JACHHT010000001">
    <property type="protein sequence ID" value="MBB6519950.1"/>
    <property type="molecule type" value="Genomic_DNA"/>
</dbReference>
<dbReference type="GO" id="GO:0006508">
    <property type="term" value="P:proteolysis"/>
    <property type="evidence" value="ECO:0007669"/>
    <property type="project" value="UniProtKB-KW"/>
</dbReference>
<dbReference type="InterPro" id="IPR000994">
    <property type="entry name" value="Pept_M24"/>
</dbReference>
<dbReference type="PROSITE" id="PS00491">
    <property type="entry name" value="PROLINE_PEPTIDASE"/>
    <property type="match status" value="1"/>
</dbReference>
<dbReference type="EC" id="3.4.11.9" evidence="4"/>
<organism evidence="14 15">
    <name type="scientific">Pseudoteredinibacter isoporae</name>
    <dbReference type="NCBI Taxonomy" id="570281"/>
    <lineage>
        <taxon>Bacteria</taxon>
        <taxon>Pseudomonadati</taxon>
        <taxon>Pseudomonadota</taxon>
        <taxon>Gammaproteobacteria</taxon>
        <taxon>Cellvibrionales</taxon>
        <taxon>Cellvibrionaceae</taxon>
        <taxon>Pseudoteredinibacter</taxon>
    </lineage>
</organism>
<keyword evidence="8" id="KW-0482">Metalloprotease</keyword>
<evidence type="ECO:0000313" key="15">
    <source>
        <dbReference type="Proteomes" id="UP000528457"/>
    </source>
</evidence>
<dbReference type="CDD" id="cd01087">
    <property type="entry name" value="Prolidase"/>
    <property type="match status" value="1"/>
</dbReference>
<keyword evidence="14" id="KW-0031">Aminopeptidase</keyword>
<dbReference type="InterPro" id="IPR001131">
    <property type="entry name" value="Peptidase_M24B_aminopep-P_CS"/>
</dbReference>
<dbReference type="NCBIfam" id="NF008131">
    <property type="entry name" value="PRK10879.1"/>
    <property type="match status" value="1"/>
</dbReference>
<keyword evidence="5" id="KW-0645">Protease</keyword>
<dbReference type="InterPro" id="IPR001714">
    <property type="entry name" value="Pept_M24_MAP"/>
</dbReference>
<dbReference type="Gene3D" id="3.90.230.10">
    <property type="entry name" value="Creatinase/methionine aminopeptidase superfamily"/>
    <property type="match status" value="1"/>
</dbReference>
<dbReference type="Pfam" id="PF00557">
    <property type="entry name" value="Peptidase_M24"/>
    <property type="match status" value="1"/>
</dbReference>
<dbReference type="InterPro" id="IPR007865">
    <property type="entry name" value="Aminopep_P_N"/>
</dbReference>
<dbReference type="InterPro" id="IPR036005">
    <property type="entry name" value="Creatinase/aminopeptidase-like"/>
</dbReference>
<dbReference type="PRINTS" id="PR00599">
    <property type="entry name" value="MAPEPTIDASE"/>
</dbReference>
<dbReference type="Gene3D" id="3.40.350.10">
    <property type="entry name" value="Creatinase/prolidase N-terminal domain"/>
    <property type="match status" value="1"/>
</dbReference>
<comment type="similarity">
    <text evidence="3">Belongs to the peptidase M24B family.</text>
</comment>
<keyword evidence="9" id="KW-0464">Manganese</keyword>
<evidence type="ECO:0000256" key="3">
    <source>
        <dbReference type="ARBA" id="ARBA00008766"/>
    </source>
</evidence>
<reference evidence="14 15" key="1">
    <citation type="submission" date="2020-08" db="EMBL/GenBank/DDBJ databases">
        <title>Genomic Encyclopedia of Type Strains, Phase IV (KMG-IV): sequencing the most valuable type-strain genomes for metagenomic binning, comparative biology and taxonomic classification.</title>
        <authorList>
            <person name="Goeker M."/>
        </authorList>
    </citation>
    <scope>NUCLEOTIDE SEQUENCE [LARGE SCALE GENOMIC DNA]</scope>
    <source>
        <strain evidence="14 15">DSM 22368</strain>
    </source>
</reference>
<dbReference type="PANTHER" id="PTHR43226:SF4">
    <property type="entry name" value="XAA-PRO AMINOPEPTIDASE 3"/>
    <property type="match status" value="1"/>
</dbReference>
<evidence type="ECO:0000256" key="4">
    <source>
        <dbReference type="ARBA" id="ARBA00012574"/>
    </source>
</evidence>
<comment type="catalytic activity">
    <reaction evidence="1">
        <text>Release of any N-terminal amino acid, including proline, that is linked to proline, even from a dipeptide or tripeptide.</text>
        <dbReference type="EC" id="3.4.11.9"/>
    </reaction>
</comment>
<dbReference type="SUPFAM" id="SSF53092">
    <property type="entry name" value="Creatinase/prolidase N-terminal domain"/>
    <property type="match status" value="1"/>
</dbReference>
<dbReference type="InParanoid" id="A0A7X0JPL9"/>
<dbReference type="GO" id="GO:0030145">
    <property type="term" value="F:manganese ion binding"/>
    <property type="evidence" value="ECO:0007669"/>
    <property type="project" value="InterPro"/>
</dbReference>
<sequence>MAIGPEEYARRRQRLMELMEADSIAIIAAASEQLRSNDTYFPFRQNSDFYYLSGFNEPDAVLALIPGREQGEFVMFCRDKHPEKEIWDGFRYGPEGVCQHFAADDAFPIDDIDDILPGLIEGRTRIYYAMGRDTQFDRHVMEWVNAIRCNERGGSTPPGEFQELDHLLHELRLFKSAAEIKVMQKAASISSQAHREAMQACRPEMFEYQLEAVLHHRFAQSAARFPAYNSIVGSGANACVLHYVENQKKMRAGELVLIDAGCEYQNYAADITRTFPVSGCFSAEQQAIYEIVLAANETAIAEAKPGNHWDKPHEVSVQIITQGLLDLGLLDGELNELIETAAYRRFYMHRVGHWLGLDVHDVGDYRVADQWRLLEPGMVMTIEPGIYVSPTDSQVDQKWRGIGVRIEDDIAINKHHCTVLSAEAPKSVMDIEALMAGHML</sequence>
<dbReference type="InterPro" id="IPR029149">
    <property type="entry name" value="Creatin/AminoP/Spt16_N"/>
</dbReference>
<gene>
    <name evidence="14" type="ORF">HNR48_000228</name>
</gene>
<protein>
    <recommendedName>
        <fullName evidence="10">Xaa-Pro aminopeptidase</fullName>
        <ecNumber evidence="4">3.4.11.9</ecNumber>
    </recommendedName>
    <alternativeName>
        <fullName evidence="11">Aminopeptidase P II</fullName>
    </alternativeName>
    <alternativeName>
        <fullName evidence="12">X-Pro aminopeptidase</fullName>
    </alternativeName>
</protein>
<evidence type="ECO:0000256" key="12">
    <source>
        <dbReference type="ARBA" id="ARBA00081411"/>
    </source>
</evidence>
<keyword evidence="6" id="KW-0479">Metal-binding</keyword>
<keyword evidence="15" id="KW-1185">Reference proteome</keyword>
<keyword evidence="7 14" id="KW-0378">Hydrolase</keyword>
<evidence type="ECO:0000256" key="1">
    <source>
        <dbReference type="ARBA" id="ARBA00001424"/>
    </source>
</evidence>
<dbReference type="SMART" id="SM01011">
    <property type="entry name" value="AMP_N"/>
    <property type="match status" value="1"/>
</dbReference>
<evidence type="ECO:0000259" key="13">
    <source>
        <dbReference type="SMART" id="SM01011"/>
    </source>
</evidence>
<comment type="cofactor">
    <cofactor evidence="2">
        <name>Mn(2+)</name>
        <dbReference type="ChEBI" id="CHEBI:29035"/>
    </cofactor>
</comment>
<evidence type="ECO:0000256" key="7">
    <source>
        <dbReference type="ARBA" id="ARBA00022801"/>
    </source>
</evidence>
<name>A0A7X0JPL9_9GAMM</name>
<dbReference type="Pfam" id="PF05195">
    <property type="entry name" value="AMP_N"/>
    <property type="match status" value="1"/>
</dbReference>
<dbReference type="AlphaFoldDB" id="A0A7X0JPL9"/>
<comment type="caution">
    <text evidence="14">The sequence shown here is derived from an EMBL/GenBank/DDBJ whole genome shotgun (WGS) entry which is preliminary data.</text>
</comment>
<dbReference type="GO" id="GO:0005829">
    <property type="term" value="C:cytosol"/>
    <property type="evidence" value="ECO:0007669"/>
    <property type="project" value="TreeGrafter"/>
</dbReference>
<dbReference type="PANTHER" id="PTHR43226">
    <property type="entry name" value="XAA-PRO AMINOPEPTIDASE 3"/>
    <property type="match status" value="1"/>
</dbReference>
<evidence type="ECO:0000256" key="9">
    <source>
        <dbReference type="ARBA" id="ARBA00023211"/>
    </source>
</evidence>
<dbReference type="FunFam" id="3.90.230.10:FF:000002">
    <property type="entry name" value="Xaa-Pro aminopeptidase 3"/>
    <property type="match status" value="1"/>
</dbReference>
<accession>A0A7X0JPL9</accession>
<dbReference type="InterPro" id="IPR052433">
    <property type="entry name" value="X-Pro_dipept-like"/>
</dbReference>
<dbReference type="GO" id="GO:0070006">
    <property type="term" value="F:metalloaminopeptidase activity"/>
    <property type="evidence" value="ECO:0007669"/>
    <property type="project" value="InterPro"/>
</dbReference>
<evidence type="ECO:0000256" key="6">
    <source>
        <dbReference type="ARBA" id="ARBA00022723"/>
    </source>
</evidence>
<dbReference type="Proteomes" id="UP000528457">
    <property type="component" value="Unassembled WGS sequence"/>
</dbReference>
<dbReference type="SUPFAM" id="SSF55920">
    <property type="entry name" value="Creatinase/aminopeptidase"/>
    <property type="match status" value="1"/>
</dbReference>
<evidence type="ECO:0000313" key="14">
    <source>
        <dbReference type="EMBL" id="MBB6519950.1"/>
    </source>
</evidence>
<evidence type="ECO:0000256" key="2">
    <source>
        <dbReference type="ARBA" id="ARBA00001936"/>
    </source>
</evidence>